<gene>
    <name evidence="1" type="ORF">AN619_20650</name>
</gene>
<sequence length="93" mass="10494">MMTVSEALKSFLEETCSIQIKDDKCHSNPHKNCKISINDGKLVISPKILLDSLDDGLLLSNLEIIECKGSEYLKLKVLNHPELKSLTFMKAKY</sequence>
<dbReference type="EMBL" id="LOEE01000045">
    <property type="protein sequence ID" value="KXG74895.1"/>
    <property type="molecule type" value="Genomic_DNA"/>
</dbReference>
<accession>A0A140L2X0</accession>
<evidence type="ECO:0000313" key="2">
    <source>
        <dbReference type="Proteomes" id="UP000070456"/>
    </source>
</evidence>
<protein>
    <submittedName>
        <fullName evidence="1">Uncharacterized protein</fullName>
    </submittedName>
</protein>
<dbReference type="Proteomes" id="UP000070456">
    <property type="component" value="Unassembled WGS sequence"/>
</dbReference>
<dbReference type="AlphaFoldDB" id="A0A140L2X0"/>
<keyword evidence="2" id="KW-1185">Reference proteome</keyword>
<proteinExistence type="predicted"/>
<evidence type="ECO:0000313" key="1">
    <source>
        <dbReference type="EMBL" id="KXG74895.1"/>
    </source>
</evidence>
<comment type="caution">
    <text evidence="1">The sequence shown here is derived from an EMBL/GenBank/DDBJ whole genome shotgun (WGS) entry which is preliminary data.</text>
</comment>
<organism evidence="1 2">
    <name type="scientific">Thermotalea metallivorans</name>
    <dbReference type="NCBI Taxonomy" id="520762"/>
    <lineage>
        <taxon>Bacteria</taxon>
        <taxon>Bacillati</taxon>
        <taxon>Bacillota</taxon>
        <taxon>Clostridia</taxon>
        <taxon>Peptostreptococcales</taxon>
        <taxon>Thermotaleaceae</taxon>
        <taxon>Thermotalea</taxon>
    </lineage>
</organism>
<reference evidence="1 2" key="1">
    <citation type="submission" date="2015-12" db="EMBL/GenBank/DDBJ databases">
        <title>Draft genome sequence of the thermoanaerobe Thermotalea metallivorans, an isolate from the runoff channel of the Great Artesian Basin, Australia.</title>
        <authorList>
            <person name="Patel B.K."/>
        </authorList>
    </citation>
    <scope>NUCLEOTIDE SEQUENCE [LARGE SCALE GENOMIC DNA]</scope>
    <source>
        <strain evidence="1 2">B2-1</strain>
    </source>
</reference>
<name>A0A140L2X0_9FIRM</name>